<name>X1B4J7_9ZZZZ</name>
<dbReference type="AlphaFoldDB" id="X1B4J7"/>
<accession>X1B4J7</accession>
<feature type="non-terminal residue" evidence="1">
    <location>
        <position position="1"/>
    </location>
</feature>
<sequence>CGDAKLFFGSIFKDDKTDRKWNCATDAGCVDILLEQPEIFESIIEVFPEK</sequence>
<organism evidence="1">
    <name type="scientific">marine sediment metagenome</name>
    <dbReference type="NCBI Taxonomy" id="412755"/>
    <lineage>
        <taxon>unclassified sequences</taxon>
        <taxon>metagenomes</taxon>
        <taxon>ecological metagenomes</taxon>
    </lineage>
</organism>
<protein>
    <submittedName>
        <fullName evidence="1">Uncharacterized protein</fullName>
    </submittedName>
</protein>
<gene>
    <name evidence="1" type="ORF">S01H4_23172</name>
</gene>
<proteinExistence type="predicted"/>
<reference evidence="1" key="1">
    <citation type="journal article" date="2014" name="Front. Microbiol.">
        <title>High frequency of phylogenetically diverse reductive dehalogenase-homologous genes in deep subseafloor sedimentary metagenomes.</title>
        <authorList>
            <person name="Kawai M."/>
            <person name="Futagami T."/>
            <person name="Toyoda A."/>
            <person name="Takaki Y."/>
            <person name="Nishi S."/>
            <person name="Hori S."/>
            <person name="Arai W."/>
            <person name="Tsubouchi T."/>
            <person name="Morono Y."/>
            <person name="Uchiyama I."/>
            <person name="Ito T."/>
            <person name="Fujiyama A."/>
            <person name="Inagaki F."/>
            <person name="Takami H."/>
        </authorList>
    </citation>
    <scope>NUCLEOTIDE SEQUENCE</scope>
    <source>
        <strain evidence="1">Expedition CK06-06</strain>
    </source>
</reference>
<comment type="caution">
    <text evidence="1">The sequence shown here is derived from an EMBL/GenBank/DDBJ whole genome shotgun (WGS) entry which is preliminary data.</text>
</comment>
<dbReference type="EMBL" id="BART01010717">
    <property type="protein sequence ID" value="GAG89965.1"/>
    <property type="molecule type" value="Genomic_DNA"/>
</dbReference>
<evidence type="ECO:0000313" key="1">
    <source>
        <dbReference type="EMBL" id="GAG89965.1"/>
    </source>
</evidence>